<accession>A0A1U9Z2S0</accession>
<reference evidence="1 2" key="1">
    <citation type="submission" date="2017-03" db="EMBL/GenBank/DDBJ databases">
        <title>Foreign affairs: Plasmid Transfer between Roseobacters and Rhizobia.</title>
        <authorList>
            <person name="Bartling P."/>
            <person name="Bunk B."/>
            <person name="Overmann J."/>
            <person name="Brinkmann H."/>
            <person name="Petersen J."/>
        </authorList>
    </citation>
    <scope>NUCLEOTIDE SEQUENCE [LARGE SCALE GENOMIC DNA]</scope>
    <source>
        <strain evidence="1 2">MACL11</strain>
    </source>
</reference>
<keyword evidence="2" id="KW-1185">Reference proteome</keyword>
<dbReference type="Proteomes" id="UP000191135">
    <property type="component" value="Chromosome"/>
</dbReference>
<evidence type="ECO:0000313" key="2">
    <source>
        <dbReference type="Proteomes" id="UP000191135"/>
    </source>
</evidence>
<evidence type="ECO:0000313" key="1">
    <source>
        <dbReference type="EMBL" id="AQZ51902.1"/>
    </source>
</evidence>
<dbReference type="AlphaFoldDB" id="A0A1U9Z2S0"/>
<sequence>MARRIIIGRHPTFGVSGAFLSRPGDDVVNPTGALLLDSRYQNVAVHAEGRFRMGRTTGDGYSTWWATVNFPDLGYRPLFYGSMTYANPHNANAVPVDSSYYPTSSCVNRDTTLGEVPFFFGVWLENNWTIKAKAYADTGPRNADFDFYYIILKRAT</sequence>
<dbReference type="KEGG" id="mmed:Mame_02576"/>
<protein>
    <submittedName>
        <fullName evidence="1">Uncharacterized protein</fullName>
    </submittedName>
</protein>
<dbReference type="OrthoDB" id="8229995at2"/>
<gene>
    <name evidence="1" type="ORF">Mame_02576</name>
</gene>
<dbReference type="EMBL" id="CP020330">
    <property type="protein sequence ID" value="AQZ51902.1"/>
    <property type="molecule type" value="Genomic_DNA"/>
</dbReference>
<dbReference type="RefSeq" id="WP_018066397.1">
    <property type="nucleotide sequence ID" value="NZ_AQWH01000023.1"/>
</dbReference>
<dbReference type="STRING" id="1122214.Mame_02576"/>
<proteinExistence type="predicted"/>
<name>A0A1U9Z2S0_9HYPH</name>
<organism evidence="1 2">
    <name type="scientific">Martelella mediterranea DSM 17316</name>
    <dbReference type="NCBI Taxonomy" id="1122214"/>
    <lineage>
        <taxon>Bacteria</taxon>
        <taxon>Pseudomonadati</taxon>
        <taxon>Pseudomonadota</taxon>
        <taxon>Alphaproteobacteria</taxon>
        <taxon>Hyphomicrobiales</taxon>
        <taxon>Aurantimonadaceae</taxon>
        <taxon>Martelella</taxon>
    </lineage>
</organism>